<dbReference type="AlphaFoldDB" id="A0A6A6HFH3"/>
<organism evidence="2 3">
    <name type="scientific">Viridothelium virens</name>
    <name type="common">Speckled blister lichen</name>
    <name type="synonym">Trypethelium virens</name>
    <dbReference type="NCBI Taxonomy" id="1048519"/>
    <lineage>
        <taxon>Eukaryota</taxon>
        <taxon>Fungi</taxon>
        <taxon>Dikarya</taxon>
        <taxon>Ascomycota</taxon>
        <taxon>Pezizomycotina</taxon>
        <taxon>Dothideomycetes</taxon>
        <taxon>Dothideomycetes incertae sedis</taxon>
        <taxon>Trypetheliales</taxon>
        <taxon>Trypetheliaceae</taxon>
        <taxon>Viridothelium</taxon>
    </lineage>
</organism>
<gene>
    <name evidence="2" type="ORF">EV356DRAFT_575175</name>
</gene>
<feature type="compositionally biased region" description="Pro residues" evidence="1">
    <location>
        <begin position="12"/>
        <end position="32"/>
    </location>
</feature>
<evidence type="ECO:0000313" key="2">
    <source>
        <dbReference type="EMBL" id="KAF2236263.1"/>
    </source>
</evidence>
<evidence type="ECO:0000313" key="3">
    <source>
        <dbReference type="Proteomes" id="UP000800092"/>
    </source>
</evidence>
<name>A0A6A6HFH3_VIRVR</name>
<feature type="region of interest" description="Disordered" evidence="1">
    <location>
        <begin position="1"/>
        <end position="39"/>
    </location>
</feature>
<reference evidence="2" key="1">
    <citation type="journal article" date="2020" name="Stud. Mycol.">
        <title>101 Dothideomycetes genomes: a test case for predicting lifestyles and emergence of pathogens.</title>
        <authorList>
            <person name="Haridas S."/>
            <person name="Albert R."/>
            <person name="Binder M."/>
            <person name="Bloem J."/>
            <person name="Labutti K."/>
            <person name="Salamov A."/>
            <person name="Andreopoulos B."/>
            <person name="Baker S."/>
            <person name="Barry K."/>
            <person name="Bills G."/>
            <person name="Bluhm B."/>
            <person name="Cannon C."/>
            <person name="Castanera R."/>
            <person name="Culley D."/>
            <person name="Daum C."/>
            <person name="Ezra D."/>
            <person name="Gonzalez J."/>
            <person name="Henrissat B."/>
            <person name="Kuo A."/>
            <person name="Liang C."/>
            <person name="Lipzen A."/>
            <person name="Lutzoni F."/>
            <person name="Magnuson J."/>
            <person name="Mondo S."/>
            <person name="Nolan M."/>
            <person name="Ohm R."/>
            <person name="Pangilinan J."/>
            <person name="Park H.-J."/>
            <person name="Ramirez L."/>
            <person name="Alfaro M."/>
            <person name="Sun H."/>
            <person name="Tritt A."/>
            <person name="Yoshinaga Y."/>
            <person name="Zwiers L.-H."/>
            <person name="Turgeon B."/>
            <person name="Goodwin S."/>
            <person name="Spatafora J."/>
            <person name="Crous P."/>
            <person name="Grigoriev I."/>
        </authorList>
    </citation>
    <scope>NUCLEOTIDE SEQUENCE</scope>
    <source>
        <strain evidence="2">Tuck. ex Michener</strain>
    </source>
</reference>
<protein>
    <submittedName>
        <fullName evidence="2">Uncharacterized protein</fullName>
    </submittedName>
</protein>
<dbReference type="OrthoDB" id="10534578at2759"/>
<dbReference type="Proteomes" id="UP000800092">
    <property type="component" value="Unassembled WGS sequence"/>
</dbReference>
<proteinExistence type="predicted"/>
<sequence length="228" mass="25292">MDSPSNSASRPIPIPPGRRSPIDTPSPSPPARATPLKFSEGDAELSLTAVYIVKTAHGRTLLSQTSSDDDRAAAAAQIMSAVLQRDPNDDKYVESARAIIDHVHGYAVADNAFGEGPDMIFPMDDDRVTREWERNDTEWKHRVLQFMSEAKILEMGAIGRELTAQMQGRELVLGSEERAGERGERRGDEERIRFQLERSLYLQARETEAASIAETVVEPGSAEIERME</sequence>
<evidence type="ECO:0000256" key="1">
    <source>
        <dbReference type="SAM" id="MobiDB-lite"/>
    </source>
</evidence>
<dbReference type="EMBL" id="ML991786">
    <property type="protein sequence ID" value="KAF2236263.1"/>
    <property type="molecule type" value="Genomic_DNA"/>
</dbReference>
<keyword evidence="3" id="KW-1185">Reference proteome</keyword>
<accession>A0A6A6HFH3</accession>